<protein>
    <submittedName>
        <fullName evidence="4">Unannotated protein</fullName>
    </submittedName>
</protein>
<gene>
    <name evidence="4" type="ORF">UFOPK3610_01144</name>
</gene>
<evidence type="ECO:0000313" key="4">
    <source>
        <dbReference type="EMBL" id="CAB4916272.1"/>
    </source>
</evidence>
<evidence type="ECO:0000259" key="3">
    <source>
        <dbReference type="Pfam" id="PF13478"/>
    </source>
</evidence>
<feature type="domain" description="XdhC Rossmann" evidence="3">
    <location>
        <begin position="125"/>
        <end position="244"/>
    </location>
</feature>
<dbReference type="Gene3D" id="1.10.620.20">
    <property type="entry name" value="Ribonucleotide Reductase, subunit A"/>
    <property type="match status" value="1"/>
</dbReference>
<dbReference type="InterPro" id="IPR052698">
    <property type="entry name" value="MoCofactor_Util/Proc"/>
</dbReference>
<dbReference type="Pfam" id="PF02625">
    <property type="entry name" value="XdhC_CoxI"/>
    <property type="match status" value="1"/>
</dbReference>
<accession>A0A6J7H9B3</accession>
<feature type="domain" description="XdhC- CoxI" evidence="1">
    <location>
        <begin position="19"/>
        <end position="82"/>
    </location>
</feature>
<dbReference type="PANTHER" id="PTHR30388">
    <property type="entry name" value="ALDEHYDE OXIDOREDUCTASE MOLYBDENUM COFACTOR ASSEMBLY PROTEIN"/>
    <property type="match status" value="1"/>
</dbReference>
<dbReference type="Pfam" id="PF04945">
    <property type="entry name" value="YHS"/>
    <property type="match status" value="1"/>
</dbReference>
<reference evidence="4" key="1">
    <citation type="submission" date="2020-05" db="EMBL/GenBank/DDBJ databases">
        <authorList>
            <person name="Chiriac C."/>
            <person name="Salcher M."/>
            <person name="Ghai R."/>
            <person name="Kavagutti S V."/>
        </authorList>
    </citation>
    <scope>NUCLEOTIDE SEQUENCE</scope>
</reference>
<proteinExistence type="predicted"/>
<dbReference type="EMBL" id="CAFBMR010000043">
    <property type="protein sequence ID" value="CAB4916272.1"/>
    <property type="molecule type" value="Genomic_DNA"/>
</dbReference>
<feature type="domain" description="YHS" evidence="2">
    <location>
        <begin position="269"/>
        <end position="315"/>
    </location>
</feature>
<dbReference type="InterPro" id="IPR027051">
    <property type="entry name" value="XdhC_Rossmann_dom"/>
</dbReference>
<dbReference type="PANTHER" id="PTHR30388:SF6">
    <property type="entry name" value="XANTHINE DEHYDROGENASE SUBUNIT A-RELATED"/>
    <property type="match status" value="1"/>
</dbReference>
<dbReference type="AlphaFoldDB" id="A0A6J7H9B3"/>
<organism evidence="4">
    <name type="scientific">freshwater metagenome</name>
    <dbReference type="NCBI Taxonomy" id="449393"/>
    <lineage>
        <taxon>unclassified sequences</taxon>
        <taxon>metagenomes</taxon>
        <taxon>ecological metagenomes</taxon>
    </lineage>
</organism>
<sequence length="319" mass="33814">MTARSVDGLDIMERAASLARSGESFVLATVVWRQAPSSGQHGSRAIVTAEGELIGWIGGACAQPVLIREAKRVLAEGTPSLVWLGQEADFSGMHVPEGVLTIPISCQSDGALQIYIEPVMAAPHVLVVGNSPMAATLLDLVRDVGWRGELVDGSAFTSAMVTPTSVVIVATQGHGDEEALESALAASPAFVGLVASRKRGDVVRGFLADRGTSQSDLARVQVPIGLDLGHTTHREIAVSILAELVQLRAAGQLKPRKRTMLPLIEPQEVIDLVCGMTVQAVPANRPFVHEGTTYYFCAMGCRVAFEKNPGSFIHQEATC</sequence>
<dbReference type="InterPro" id="IPR003777">
    <property type="entry name" value="XdhC_CoxI"/>
</dbReference>
<dbReference type="GO" id="GO:0016491">
    <property type="term" value="F:oxidoreductase activity"/>
    <property type="evidence" value="ECO:0007669"/>
    <property type="project" value="InterPro"/>
</dbReference>
<dbReference type="Pfam" id="PF13478">
    <property type="entry name" value="XdhC_C"/>
    <property type="match status" value="1"/>
</dbReference>
<name>A0A6J7H9B3_9ZZZZ</name>
<dbReference type="InterPro" id="IPR012348">
    <property type="entry name" value="RNR-like"/>
</dbReference>
<evidence type="ECO:0000259" key="2">
    <source>
        <dbReference type="Pfam" id="PF04945"/>
    </source>
</evidence>
<dbReference type="InterPro" id="IPR007029">
    <property type="entry name" value="YHS_dom"/>
</dbReference>
<evidence type="ECO:0000259" key="1">
    <source>
        <dbReference type="Pfam" id="PF02625"/>
    </source>
</evidence>
<dbReference type="Gene3D" id="3.40.50.720">
    <property type="entry name" value="NAD(P)-binding Rossmann-like Domain"/>
    <property type="match status" value="1"/>
</dbReference>